<evidence type="ECO:0000313" key="2">
    <source>
        <dbReference type="Proteomes" id="UP000825483"/>
    </source>
</evidence>
<dbReference type="AlphaFoldDB" id="A0A9R1C9X7"/>
<dbReference type="GeneID" id="72467250"/>
<keyword evidence="2" id="KW-1185">Reference proteome</keyword>
<dbReference type="EMBL" id="BPUB01000001">
    <property type="protein sequence ID" value="GJG58718.1"/>
    <property type="molecule type" value="Genomic_DNA"/>
</dbReference>
<protein>
    <submittedName>
        <fullName evidence="1">Uncharacterized protein</fullName>
    </submittedName>
</protein>
<comment type="caution">
    <text evidence="1">The sequence shown here is derived from an EMBL/GenBank/DDBJ whole genome shotgun (WGS) entry which is preliminary data.</text>
</comment>
<dbReference type="RefSeq" id="WP_223926095.1">
    <property type="nucleotide sequence ID" value="NZ_BPTU01000001.1"/>
</dbReference>
<gene>
    <name evidence="1" type="ORF">PRLR5076_15690</name>
</gene>
<organism evidence="1 2">
    <name type="scientific">Prevotella lacticifex</name>
    <dbReference type="NCBI Taxonomy" id="2854755"/>
    <lineage>
        <taxon>Bacteria</taxon>
        <taxon>Pseudomonadati</taxon>
        <taxon>Bacteroidota</taxon>
        <taxon>Bacteroidia</taxon>
        <taxon>Bacteroidales</taxon>
        <taxon>Prevotellaceae</taxon>
        <taxon>Prevotella</taxon>
    </lineage>
</organism>
<accession>A0A9R1C9X7</accession>
<name>A0A9R1C9X7_9BACT</name>
<evidence type="ECO:0000313" key="1">
    <source>
        <dbReference type="EMBL" id="GJG58718.1"/>
    </source>
</evidence>
<sequence>MISRYSIEAAYSFFHQKGRIYAASNIERQKDDIEFAVAEYVNSMNRDLYEAIAHGHRDFLLAHDHFATDIQSAVDSLEKMMEP</sequence>
<reference evidence="1" key="1">
    <citation type="journal article" date="2022" name="Int. J. Syst. Evol. Microbiol.">
        <title>Prevotella lacticifex sp. nov., isolated from the rumen of cows.</title>
        <authorList>
            <person name="Shinkai T."/>
            <person name="Ikeyama N."/>
            <person name="Kumagai M."/>
            <person name="Ohmori H."/>
            <person name="Sakamoto M."/>
            <person name="Ohkuma M."/>
            <person name="Mitsumori M."/>
        </authorList>
    </citation>
    <scope>NUCLEOTIDE SEQUENCE</scope>
    <source>
        <strain evidence="1">R5076</strain>
    </source>
</reference>
<dbReference type="Proteomes" id="UP000825483">
    <property type="component" value="Unassembled WGS sequence"/>
</dbReference>
<proteinExistence type="predicted"/>